<protein>
    <submittedName>
        <fullName evidence="2">Jg24042 protein</fullName>
    </submittedName>
</protein>
<feature type="transmembrane region" description="Helical" evidence="1">
    <location>
        <begin position="67"/>
        <end position="84"/>
    </location>
</feature>
<gene>
    <name evidence="2" type="primary">jg24042</name>
    <name evidence="2" type="ORF">PAEG_LOCUS19954</name>
</gene>
<accession>A0A8S4RYD8</accession>
<dbReference type="EMBL" id="CAKXAJ010025783">
    <property type="protein sequence ID" value="CAH2243923.1"/>
    <property type="molecule type" value="Genomic_DNA"/>
</dbReference>
<evidence type="ECO:0000313" key="3">
    <source>
        <dbReference type="Proteomes" id="UP000838756"/>
    </source>
</evidence>
<feature type="transmembrane region" description="Helical" evidence="1">
    <location>
        <begin position="36"/>
        <end position="55"/>
    </location>
</feature>
<keyword evidence="1" id="KW-0472">Membrane</keyword>
<organism evidence="2 3">
    <name type="scientific">Pararge aegeria aegeria</name>
    <dbReference type="NCBI Taxonomy" id="348720"/>
    <lineage>
        <taxon>Eukaryota</taxon>
        <taxon>Metazoa</taxon>
        <taxon>Ecdysozoa</taxon>
        <taxon>Arthropoda</taxon>
        <taxon>Hexapoda</taxon>
        <taxon>Insecta</taxon>
        <taxon>Pterygota</taxon>
        <taxon>Neoptera</taxon>
        <taxon>Endopterygota</taxon>
        <taxon>Lepidoptera</taxon>
        <taxon>Glossata</taxon>
        <taxon>Ditrysia</taxon>
        <taxon>Papilionoidea</taxon>
        <taxon>Nymphalidae</taxon>
        <taxon>Satyrinae</taxon>
        <taxon>Satyrini</taxon>
        <taxon>Parargina</taxon>
        <taxon>Pararge</taxon>
    </lineage>
</organism>
<comment type="caution">
    <text evidence="2">The sequence shown here is derived from an EMBL/GenBank/DDBJ whole genome shotgun (WGS) entry which is preliminary data.</text>
</comment>
<proteinExistence type="predicted"/>
<reference evidence="2" key="1">
    <citation type="submission" date="2022-03" db="EMBL/GenBank/DDBJ databases">
        <authorList>
            <person name="Lindestad O."/>
        </authorList>
    </citation>
    <scope>NUCLEOTIDE SEQUENCE</scope>
</reference>
<dbReference type="Proteomes" id="UP000838756">
    <property type="component" value="Unassembled WGS sequence"/>
</dbReference>
<evidence type="ECO:0000256" key="1">
    <source>
        <dbReference type="SAM" id="Phobius"/>
    </source>
</evidence>
<dbReference type="OrthoDB" id="421226at2759"/>
<keyword evidence="1" id="KW-1133">Transmembrane helix</keyword>
<feature type="transmembrane region" description="Helical" evidence="1">
    <location>
        <begin position="90"/>
        <end position="110"/>
    </location>
</feature>
<name>A0A8S4RYD8_9NEOP</name>
<keyword evidence="1" id="KW-0812">Transmembrane</keyword>
<dbReference type="AlphaFoldDB" id="A0A8S4RYD8"/>
<sequence>MADSIPQETVYKEHSLQVTLTYLKESILSLPDDPVWNFQICAYVLLGIVAVALDLETDPIIEFFDHLYNAFYACNMLVLAYSLICDYTANLDLTTACLYYLYLILCIIMINI</sequence>
<keyword evidence="3" id="KW-1185">Reference proteome</keyword>
<evidence type="ECO:0000313" key="2">
    <source>
        <dbReference type="EMBL" id="CAH2243923.1"/>
    </source>
</evidence>